<comment type="caution">
    <text evidence="2">The sequence shown here is derived from an EMBL/GenBank/DDBJ whole genome shotgun (WGS) entry which is preliminary data.</text>
</comment>
<gene>
    <name evidence="2" type="ORF">DIZ80_06920</name>
</gene>
<organism evidence="2 3">
    <name type="scientific">endosymbiont of Galathealinum brachiosum</name>
    <dbReference type="NCBI Taxonomy" id="2200906"/>
    <lineage>
        <taxon>Bacteria</taxon>
        <taxon>Pseudomonadati</taxon>
        <taxon>Pseudomonadota</taxon>
        <taxon>Gammaproteobacteria</taxon>
        <taxon>sulfur-oxidizing symbionts</taxon>
    </lineage>
</organism>
<name>A0A370DH42_9GAMM</name>
<dbReference type="CDD" id="cd14740">
    <property type="entry name" value="PAAR_4"/>
    <property type="match status" value="1"/>
</dbReference>
<dbReference type="AlphaFoldDB" id="A0A370DH42"/>
<feature type="region of interest" description="Disordered" evidence="1">
    <location>
        <begin position="39"/>
        <end position="59"/>
    </location>
</feature>
<accession>A0A370DH42</accession>
<evidence type="ECO:0000313" key="2">
    <source>
        <dbReference type="EMBL" id="RDH83860.1"/>
    </source>
</evidence>
<dbReference type="Pfam" id="PF13665">
    <property type="entry name" value="Tox-PAAR-like"/>
    <property type="match status" value="1"/>
</dbReference>
<dbReference type="EMBL" id="QFXC01000008">
    <property type="protein sequence ID" value="RDH83860.1"/>
    <property type="molecule type" value="Genomic_DNA"/>
</dbReference>
<evidence type="ECO:0000313" key="3">
    <source>
        <dbReference type="Proteomes" id="UP000254266"/>
    </source>
</evidence>
<reference evidence="2 3" key="1">
    <citation type="journal article" date="2018" name="ISME J.">
        <title>Endosymbiont genomes yield clues of tubeworm success.</title>
        <authorList>
            <person name="Li Y."/>
            <person name="Liles M.R."/>
            <person name="Halanych K.M."/>
        </authorList>
    </citation>
    <scope>NUCLEOTIDE SEQUENCE [LARGE SCALE GENOMIC DNA]</scope>
    <source>
        <strain evidence="2">A1464</strain>
    </source>
</reference>
<dbReference type="Proteomes" id="UP000254266">
    <property type="component" value="Unassembled WGS sequence"/>
</dbReference>
<keyword evidence="3" id="KW-1185">Reference proteome</keyword>
<proteinExistence type="predicted"/>
<sequence>MGQTTFANARGIAHKGSGGLSVVFPDVCKTPTPGGPVPIPYPNIGKASDTTAGAKSVKTDGKMPMVKGAKYSMSTGDEAGSVGGVVSGCTKGECEFMMYSFDVKFEGKNVCRMGDPLFHNKKNIMG</sequence>
<evidence type="ECO:0000256" key="1">
    <source>
        <dbReference type="SAM" id="MobiDB-lite"/>
    </source>
</evidence>
<protein>
    <submittedName>
        <fullName evidence="2">Uncharacterized protein</fullName>
    </submittedName>
</protein>